<comment type="caution">
    <text evidence="13">The sequence shown here is derived from an EMBL/GenBank/DDBJ whole genome shotgun (WGS) entry which is preliminary data.</text>
</comment>
<feature type="transmembrane region" description="Helical" evidence="12">
    <location>
        <begin position="25"/>
        <end position="49"/>
    </location>
</feature>
<evidence type="ECO:0000256" key="6">
    <source>
        <dbReference type="ARBA" id="ARBA00022538"/>
    </source>
</evidence>
<evidence type="ECO:0000256" key="3">
    <source>
        <dbReference type="ARBA" id="ARBA00022448"/>
    </source>
</evidence>
<feature type="transmembrane region" description="Helical" evidence="12">
    <location>
        <begin position="407"/>
        <end position="430"/>
    </location>
</feature>
<evidence type="ECO:0000256" key="10">
    <source>
        <dbReference type="ARBA" id="ARBA00023065"/>
    </source>
</evidence>
<evidence type="ECO:0000256" key="11">
    <source>
        <dbReference type="ARBA" id="ARBA00023136"/>
    </source>
</evidence>
<evidence type="ECO:0000256" key="12">
    <source>
        <dbReference type="SAM" id="Phobius"/>
    </source>
</evidence>
<dbReference type="Pfam" id="PF02386">
    <property type="entry name" value="TrkH"/>
    <property type="match status" value="1"/>
</dbReference>
<feature type="transmembrane region" description="Helical" evidence="12">
    <location>
        <begin position="151"/>
        <end position="171"/>
    </location>
</feature>
<dbReference type="Proteomes" id="UP000620874">
    <property type="component" value="Unassembled WGS sequence"/>
</dbReference>
<evidence type="ECO:0000256" key="5">
    <source>
        <dbReference type="ARBA" id="ARBA00022519"/>
    </source>
</evidence>
<feature type="transmembrane region" description="Helical" evidence="12">
    <location>
        <begin position="473"/>
        <end position="498"/>
    </location>
</feature>
<feature type="transmembrane region" description="Helical" evidence="12">
    <location>
        <begin position="201"/>
        <end position="225"/>
    </location>
</feature>
<keyword evidence="5" id="KW-0997">Cell inner membrane</keyword>
<accession>A0ABR8YB39</accession>
<keyword evidence="3" id="KW-0813">Transport</keyword>
<dbReference type="InterPro" id="IPR003445">
    <property type="entry name" value="Cat_transpt"/>
</dbReference>
<feature type="transmembrane region" description="Helical" evidence="12">
    <location>
        <begin position="88"/>
        <end position="109"/>
    </location>
</feature>
<keyword evidence="7 12" id="KW-0812">Transmembrane</keyword>
<proteinExistence type="inferred from homology"/>
<evidence type="ECO:0000313" key="14">
    <source>
        <dbReference type="Proteomes" id="UP000620874"/>
    </source>
</evidence>
<keyword evidence="10" id="KW-0406">Ion transport</keyword>
<protein>
    <submittedName>
        <fullName evidence="13">TrkH family potassium uptake protein</fullName>
    </submittedName>
</protein>
<dbReference type="EMBL" id="JACSPP010000051">
    <property type="protein sequence ID" value="MBD8041429.1"/>
    <property type="molecule type" value="Genomic_DNA"/>
</dbReference>
<organism evidence="13 14">
    <name type="scientific">Phocaeicola intestinalis</name>
    <dbReference type="NCBI Taxonomy" id="2762212"/>
    <lineage>
        <taxon>Bacteria</taxon>
        <taxon>Pseudomonadati</taxon>
        <taxon>Bacteroidota</taxon>
        <taxon>Bacteroidia</taxon>
        <taxon>Bacteroidales</taxon>
        <taxon>Bacteroidaceae</taxon>
        <taxon>Phocaeicola</taxon>
    </lineage>
</organism>
<dbReference type="PANTHER" id="PTHR32024:SF2">
    <property type="entry name" value="TRK SYSTEM POTASSIUM UPTAKE PROTEIN TRKG-RELATED"/>
    <property type="match status" value="1"/>
</dbReference>
<keyword evidence="6" id="KW-0633">Potassium transport</keyword>
<evidence type="ECO:0000313" key="13">
    <source>
        <dbReference type="EMBL" id="MBD8041429.1"/>
    </source>
</evidence>
<dbReference type="RefSeq" id="WP_022040275.1">
    <property type="nucleotide sequence ID" value="NZ_JACSPP010000051.1"/>
</dbReference>
<evidence type="ECO:0000256" key="7">
    <source>
        <dbReference type="ARBA" id="ARBA00022692"/>
    </source>
</evidence>
<evidence type="ECO:0000256" key="1">
    <source>
        <dbReference type="ARBA" id="ARBA00004429"/>
    </source>
</evidence>
<dbReference type="PANTHER" id="PTHR32024">
    <property type="entry name" value="TRK SYSTEM POTASSIUM UPTAKE PROTEIN TRKG-RELATED"/>
    <property type="match status" value="1"/>
</dbReference>
<feature type="transmembrane region" description="Helical" evidence="12">
    <location>
        <begin position="289"/>
        <end position="310"/>
    </location>
</feature>
<keyword evidence="14" id="KW-1185">Reference proteome</keyword>
<keyword evidence="11 12" id="KW-0472">Membrane</keyword>
<feature type="transmembrane region" description="Helical" evidence="12">
    <location>
        <begin position="55"/>
        <end position="76"/>
    </location>
</feature>
<evidence type="ECO:0000256" key="2">
    <source>
        <dbReference type="ARBA" id="ARBA00009137"/>
    </source>
</evidence>
<dbReference type="PIRSF" id="PIRSF006247">
    <property type="entry name" value="TrkH"/>
    <property type="match status" value="1"/>
</dbReference>
<dbReference type="InterPro" id="IPR004772">
    <property type="entry name" value="TrkH"/>
</dbReference>
<name>A0ABR8YB39_9BACT</name>
<keyword evidence="4" id="KW-1003">Cell membrane</keyword>
<feature type="transmembrane region" description="Helical" evidence="12">
    <location>
        <begin position="254"/>
        <end position="277"/>
    </location>
</feature>
<evidence type="ECO:0000256" key="9">
    <source>
        <dbReference type="ARBA" id="ARBA00022989"/>
    </source>
</evidence>
<comment type="subcellular location">
    <subcellularLocation>
        <location evidence="1">Cell inner membrane</location>
        <topology evidence="1">Multi-pass membrane protein</topology>
    </subcellularLocation>
</comment>
<keyword evidence="9 12" id="KW-1133">Transmembrane helix</keyword>
<feature type="transmembrane region" description="Helical" evidence="12">
    <location>
        <begin position="347"/>
        <end position="369"/>
    </location>
</feature>
<gene>
    <name evidence="13" type="ORF">H9625_13465</name>
</gene>
<keyword evidence="8" id="KW-0630">Potassium</keyword>
<evidence type="ECO:0000256" key="4">
    <source>
        <dbReference type="ARBA" id="ARBA00022475"/>
    </source>
</evidence>
<reference evidence="13 14" key="1">
    <citation type="submission" date="2020-08" db="EMBL/GenBank/DDBJ databases">
        <title>A Genomic Blueprint of the Chicken Gut Microbiome.</title>
        <authorList>
            <person name="Gilroy R."/>
            <person name="Ravi A."/>
            <person name="Getino M."/>
            <person name="Pursley I."/>
            <person name="Horton D.L."/>
            <person name="Alikhan N.-F."/>
            <person name="Baker D."/>
            <person name="Gharbi K."/>
            <person name="Hall N."/>
            <person name="Watson M."/>
            <person name="Adriaenssens E.M."/>
            <person name="Foster-Nyarko E."/>
            <person name="Jarju S."/>
            <person name="Secka A."/>
            <person name="Antonio M."/>
            <person name="Oren A."/>
            <person name="Chaudhuri R."/>
            <person name="La Ragione R.M."/>
            <person name="Hildebrand F."/>
            <person name="Pallen M.J."/>
        </authorList>
    </citation>
    <scope>NUCLEOTIDE SEQUENCE [LARGE SCALE GENOMIC DNA]</scope>
    <source>
        <strain evidence="13 14">Sa1CVN1</strain>
    </source>
</reference>
<sequence>MEDSFSRNAYVGNGRKNSLINQKMICRILGLLLFIEGVMLMVGAAVALFYHESDYIYFVYSTLITVGAGGVLVFLGRNAENRLTRRDGYCIVAFTWILFSAFGMLPFYISGAIPSIPDAFFEIVSGFTTTGATILDNIESLSHGILFWRCFSHWIGGLGIVFFTIAVLPIFGVGNQVLFSAEATGVTHDKIHPKVSIMAKWLWTVYLILTVSETLLLVWGGMGWFDAICHSFSTTATGGFSTKQSSVAYWNSPFIEYVIAIFMMLSSLNFSLYFMCLKGKFRHLLKDDEVKGFLISVFTVTLFITVALIINNHYDVEKAFRKALFQVVTVHSSTGFTTDDYNFWPPFTWMLIMYATIVGGCTGSTSGGIKVMRLLILLRNAKNELARLIHPRAVFPVKINRQTVDPLTISAVTTFTLLFLICGFVGWVLLMMMGVGLTDAFGTVFSSMGNAGVALGNYGPAFSWSGLPDGAKWVLSFLMLLGRLELYAILLMFVPSFWHNR</sequence>
<comment type="similarity">
    <text evidence="2">Belongs to the TrkH potassium transport family.</text>
</comment>
<evidence type="ECO:0000256" key="8">
    <source>
        <dbReference type="ARBA" id="ARBA00022958"/>
    </source>
</evidence>